<dbReference type="PANTHER" id="PTHR47791:SF3">
    <property type="entry name" value="MEIOTICALLY UP-REGULATED GENE 191 PROTEIN"/>
    <property type="match status" value="1"/>
</dbReference>
<dbReference type="OrthoDB" id="2505409at2"/>
<dbReference type="GO" id="GO:0005975">
    <property type="term" value="P:carbohydrate metabolic process"/>
    <property type="evidence" value="ECO:0007669"/>
    <property type="project" value="InterPro"/>
</dbReference>
<dbReference type="Gene3D" id="1.50.10.20">
    <property type="match status" value="1"/>
</dbReference>
<dbReference type="RefSeq" id="WP_145859928.1">
    <property type="nucleotide sequence ID" value="NZ_RPFW01000007.1"/>
</dbReference>
<comment type="caution">
    <text evidence="1">The sequence shown here is derived from an EMBL/GenBank/DDBJ whole genome shotgun (WGS) entry which is preliminary data.</text>
</comment>
<dbReference type="InterPro" id="IPR014512">
    <property type="entry name" value="O_gly_hydro"/>
</dbReference>
<proteinExistence type="predicted"/>
<dbReference type="InterPro" id="IPR005198">
    <property type="entry name" value="Glyco_hydro_76"/>
</dbReference>
<dbReference type="PANTHER" id="PTHR47791">
    <property type="entry name" value="MEIOTICALLY UP-REGULATED GENE 191 PROTEIN"/>
    <property type="match status" value="1"/>
</dbReference>
<evidence type="ECO:0008006" key="3">
    <source>
        <dbReference type="Google" id="ProtNLM"/>
    </source>
</evidence>
<organism evidence="1 2">
    <name type="scientific">Trebonia kvetii</name>
    <dbReference type="NCBI Taxonomy" id="2480626"/>
    <lineage>
        <taxon>Bacteria</taxon>
        <taxon>Bacillati</taxon>
        <taxon>Actinomycetota</taxon>
        <taxon>Actinomycetes</taxon>
        <taxon>Streptosporangiales</taxon>
        <taxon>Treboniaceae</taxon>
        <taxon>Trebonia</taxon>
    </lineage>
</organism>
<dbReference type="Pfam" id="PF03663">
    <property type="entry name" value="Glyco_hydro_76"/>
    <property type="match status" value="1"/>
</dbReference>
<keyword evidence="2" id="KW-1185">Reference proteome</keyword>
<name>A0A6P2BTI6_9ACTN</name>
<reference evidence="1 2" key="1">
    <citation type="submission" date="2018-11" db="EMBL/GenBank/DDBJ databases">
        <title>Trebonia kvetii gen.nov., sp.nov., a novel acidophilic actinobacterium, and proposal of the new actinobacterial family Treboniaceae fam. nov.</title>
        <authorList>
            <person name="Rapoport D."/>
            <person name="Sagova-Mareckova M."/>
            <person name="Sedlacek I."/>
            <person name="Provaznik J."/>
            <person name="Kralova S."/>
            <person name="Pavlinic D."/>
            <person name="Benes V."/>
            <person name="Kopecky J."/>
        </authorList>
    </citation>
    <scope>NUCLEOTIDE SEQUENCE [LARGE SCALE GENOMIC DNA]</scope>
    <source>
        <strain evidence="1 2">15Tr583</strain>
    </source>
</reference>
<dbReference type="InterPro" id="IPR053169">
    <property type="entry name" value="MUG_Protein"/>
</dbReference>
<accession>A0A6P2BTI6</accession>
<sequence length="348" mass="39489">MDQTWPQRAERLQESLSRYFGPRLRLPWARPLRNWHPAAVTDFKSLNYWWLAHAIEARLDACERDGSRRRLEQAERIFRYVVWRNGRSLFNDYFDDMGWMGIAALRLADLTGSDRYRQAAAALWHHLRDHGWNDAAGGGIAWRKQQLHYKNTPSNGTFVILGTRLYRRTGQAEYLDWSARAFDWLDATLRRPDGFIEDGINRKDDGQIDDWKFSYNQGLYIGACAELAAVGRTELTARAFATERAAFTELAVDGVPDDRGDGGDVPLFKGVWYRYAARLALSAGAGTDDSERVRAHLFAGCDTLWARALHEDDLLAGPDWHKQATGRVPLSAQLAAVIATEACARLTS</sequence>
<evidence type="ECO:0000313" key="1">
    <source>
        <dbReference type="EMBL" id="TVZ01405.1"/>
    </source>
</evidence>
<evidence type="ECO:0000313" key="2">
    <source>
        <dbReference type="Proteomes" id="UP000460272"/>
    </source>
</evidence>
<dbReference type="AlphaFoldDB" id="A0A6P2BTI6"/>
<dbReference type="InterPro" id="IPR008928">
    <property type="entry name" value="6-hairpin_glycosidase_sf"/>
</dbReference>
<dbReference type="EMBL" id="RPFW01000007">
    <property type="protein sequence ID" value="TVZ01405.1"/>
    <property type="molecule type" value="Genomic_DNA"/>
</dbReference>
<gene>
    <name evidence="1" type="ORF">EAS64_34685</name>
</gene>
<protein>
    <recommendedName>
        <fullName evidence="3">Glycoside hydrolase</fullName>
    </recommendedName>
</protein>
<dbReference type="Proteomes" id="UP000460272">
    <property type="component" value="Unassembled WGS sequence"/>
</dbReference>
<dbReference type="PIRSF" id="PIRSF021505">
    <property type="entry name" value="O_gly_hdrol"/>
    <property type="match status" value="1"/>
</dbReference>
<dbReference type="SUPFAM" id="SSF48208">
    <property type="entry name" value="Six-hairpin glycosidases"/>
    <property type="match status" value="1"/>
</dbReference>